<dbReference type="AlphaFoldDB" id="A0AAV5VIU1"/>
<organism evidence="2 3">
    <name type="scientific">Pristionchus fissidentatus</name>
    <dbReference type="NCBI Taxonomy" id="1538716"/>
    <lineage>
        <taxon>Eukaryota</taxon>
        <taxon>Metazoa</taxon>
        <taxon>Ecdysozoa</taxon>
        <taxon>Nematoda</taxon>
        <taxon>Chromadorea</taxon>
        <taxon>Rhabditida</taxon>
        <taxon>Rhabditina</taxon>
        <taxon>Diplogasteromorpha</taxon>
        <taxon>Diplogasteroidea</taxon>
        <taxon>Neodiplogasteridae</taxon>
        <taxon>Pristionchus</taxon>
    </lineage>
</organism>
<proteinExistence type="predicted"/>
<sequence length="78" mass="8931">VLAHILDFPFLADMIRFGSIDYSRLVTTDFSMKNSILANSVEQLGDDGRNRGESAFSRLAPSRRVRRRVEQKSSRNEE</sequence>
<feature type="non-terminal residue" evidence="2">
    <location>
        <position position="1"/>
    </location>
</feature>
<feature type="region of interest" description="Disordered" evidence="1">
    <location>
        <begin position="44"/>
        <end position="78"/>
    </location>
</feature>
<name>A0AAV5VIU1_9BILA</name>
<keyword evidence="3" id="KW-1185">Reference proteome</keyword>
<evidence type="ECO:0000313" key="3">
    <source>
        <dbReference type="Proteomes" id="UP001432322"/>
    </source>
</evidence>
<dbReference type="EMBL" id="BTSY01000003">
    <property type="protein sequence ID" value="GMT18359.1"/>
    <property type="molecule type" value="Genomic_DNA"/>
</dbReference>
<evidence type="ECO:0000313" key="2">
    <source>
        <dbReference type="EMBL" id="GMT18359.1"/>
    </source>
</evidence>
<feature type="non-terminal residue" evidence="2">
    <location>
        <position position="78"/>
    </location>
</feature>
<dbReference type="Proteomes" id="UP001432322">
    <property type="component" value="Unassembled WGS sequence"/>
</dbReference>
<evidence type="ECO:0000256" key="1">
    <source>
        <dbReference type="SAM" id="MobiDB-lite"/>
    </source>
</evidence>
<feature type="compositionally biased region" description="Basic and acidic residues" evidence="1">
    <location>
        <begin position="68"/>
        <end position="78"/>
    </location>
</feature>
<accession>A0AAV5VIU1</accession>
<comment type="caution">
    <text evidence="2">The sequence shown here is derived from an EMBL/GenBank/DDBJ whole genome shotgun (WGS) entry which is preliminary data.</text>
</comment>
<reference evidence="2" key="1">
    <citation type="submission" date="2023-10" db="EMBL/GenBank/DDBJ databases">
        <title>Genome assembly of Pristionchus species.</title>
        <authorList>
            <person name="Yoshida K."/>
            <person name="Sommer R.J."/>
        </authorList>
    </citation>
    <scope>NUCLEOTIDE SEQUENCE</scope>
    <source>
        <strain evidence="2">RS5133</strain>
    </source>
</reference>
<protein>
    <submittedName>
        <fullName evidence="2">Uncharacterized protein</fullName>
    </submittedName>
</protein>
<gene>
    <name evidence="2" type="ORF">PFISCL1PPCAC_9656</name>
</gene>